<proteinExistence type="predicted"/>
<dbReference type="Proteomes" id="UP000004038">
    <property type="component" value="Unassembled WGS sequence"/>
</dbReference>
<reference evidence="1 2" key="1">
    <citation type="journal article" date="2012" name="J. Bacteriol.">
        <title>Draft Genome Sequence of Sinorhizobium meliloti CCNWSX0020, a Nitrogen-Fixing Symbiont with Copper Tolerance Capability Isolated from Lead-Zinc Mine Tailings.</title>
        <authorList>
            <person name="Li Z."/>
            <person name="Ma Z."/>
            <person name="Hao X."/>
            <person name="Wei G."/>
        </authorList>
    </citation>
    <scope>NUCLEOTIDE SEQUENCE [LARGE SCALE GENOMIC DNA]</scope>
    <source>
        <strain evidence="1 2">CCNWSX0020</strain>
    </source>
</reference>
<dbReference type="EMBL" id="AGVV01000065">
    <property type="protein sequence ID" value="EHK75216.1"/>
    <property type="molecule type" value="Genomic_DNA"/>
</dbReference>
<evidence type="ECO:0000313" key="1">
    <source>
        <dbReference type="EMBL" id="EHK75216.1"/>
    </source>
</evidence>
<dbReference type="AlphaFoldDB" id="H0G673"/>
<gene>
    <name evidence="1" type="ORF">SM0020_24950</name>
</gene>
<evidence type="ECO:0008006" key="3">
    <source>
        <dbReference type="Google" id="ProtNLM"/>
    </source>
</evidence>
<protein>
    <recommendedName>
        <fullName evidence="3">Helix-turn-helix domain-containing protein</fullName>
    </recommendedName>
</protein>
<sequence length="270" mass="30761">MAKLPNNFPPIEEQALPWPIRAEEPTDQERKAFTAARLELMSLINRDFDRRMTATVKLIAGFLLESVNSETLRCFPSYRTILDTLCVVKSEKTIERAIAVLRKRGWIYSWRPDRTKSNHFVFLKNEQVVSQILNYQDYMRGVREEDRLERERTRMSVREMSTGAQVSVREQTSVSGKSFNVIHEPISSIEKGDNLIEINPYAALSSGNEDLQPLPVPKNDREAEGVLDAICVELPEALHVRSHLKFLLTAGALTKRKVLKVVAEQGRVAA</sequence>
<dbReference type="RefSeq" id="WP_003533383.1">
    <property type="nucleotide sequence ID" value="NZ_AGVV01000065.1"/>
</dbReference>
<accession>H0G673</accession>
<evidence type="ECO:0000313" key="2">
    <source>
        <dbReference type="Proteomes" id="UP000004038"/>
    </source>
</evidence>
<name>H0G673_RHIML</name>
<organism evidence="1 2">
    <name type="scientific">Sinorhizobium meliloti CCNWSX0020</name>
    <dbReference type="NCBI Taxonomy" id="1107881"/>
    <lineage>
        <taxon>Bacteria</taxon>
        <taxon>Pseudomonadati</taxon>
        <taxon>Pseudomonadota</taxon>
        <taxon>Alphaproteobacteria</taxon>
        <taxon>Hyphomicrobiales</taxon>
        <taxon>Rhizobiaceae</taxon>
        <taxon>Sinorhizobium/Ensifer group</taxon>
        <taxon>Sinorhizobium</taxon>
    </lineage>
</organism>